<reference evidence="1" key="3">
    <citation type="submission" date="2023-05" db="EMBL/GenBank/DDBJ databases">
        <authorList>
            <person name="Smith C.H."/>
        </authorList>
    </citation>
    <scope>NUCLEOTIDE SEQUENCE</scope>
    <source>
        <strain evidence="1">CHS0354</strain>
        <tissue evidence="1">Mantle</tissue>
    </source>
</reference>
<dbReference type="Proteomes" id="UP001195483">
    <property type="component" value="Unassembled WGS sequence"/>
</dbReference>
<comment type="caution">
    <text evidence="1">The sequence shown here is derived from an EMBL/GenBank/DDBJ whole genome shotgun (WGS) entry which is preliminary data.</text>
</comment>
<evidence type="ECO:0000313" key="2">
    <source>
        <dbReference type="Proteomes" id="UP001195483"/>
    </source>
</evidence>
<evidence type="ECO:0000313" key="1">
    <source>
        <dbReference type="EMBL" id="KAK3607145.1"/>
    </source>
</evidence>
<organism evidence="1 2">
    <name type="scientific">Potamilus streckersoni</name>
    <dbReference type="NCBI Taxonomy" id="2493646"/>
    <lineage>
        <taxon>Eukaryota</taxon>
        <taxon>Metazoa</taxon>
        <taxon>Spiralia</taxon>
        <taxon>Lophotrochozoa</taxon>
        <taxon>Mollusca</taxon>
        <taxon>Bivalvia</taxon>
        <taxon>Autobranchia</taxon>
        <taxon>Heteroconchia</taxon>
        <taxon>Palaeoheterodonta</taxon>
        <taxon>Unionida</taxon>
        <taxon>Unionoidea</taxon>
        <taxon>Unionidae</taxon>
        <taxon>Ambleminae</taxon>
        <taxon>Lampsilini</taxon>
        <taxon>Potamilus</taxon>
    </lineage>
</organism>
<accession>A0AAE0TB39</accession>
<name>A0AAE0TB39_9BIVA</name>
<reference evidence="1" key="2">
    <citation type="journal article" date="2021" name="Genome Biol. Evol.">
        <title>Developing a high-quality reference genome for a parasitic bivalve with doubly uniparental inheritance (Bivalvia: Unionida).</title>
        <authorList>
            <person name="Smith C.H."/>
        </authorList>
    </citation>
    <scope>NUCLEOTIDE SEQUENCE</scope>
    <source>
        <strain evidence="1">CHS0354</strain>
        <tissue evidence="1">Mantle</tissue>
    </source>
</reference>
<reference evidence="1" key="1">
    <citation type="journal article" date="2021" name="Genome Biol. Evol.">
        <title>A High-Quality Reference Genome for a Parasitic Bivalve with Doubly Uniparental Inheritance (Bivalvia: Unionida).</title>
        <authorList>
            <person name="Smith C.H."/>
        </authorList>
    </citation>
    <scope>NUCLEOTIDE SEQUENCE</scope>
    <source>
        <strain evidence="1">CHS0354</strain>
    </source>
</reference>
<dbReference type="EMBL" id="JAEAOA010002008">
    <property type="protein sequence ID" value="KAK3607145.1"/>
    <property type="molecule type" value="Genomic_DNA"/>
</dbReference>
<sequence>MYICTHACNNAVHIKFLKSFTCYTCTGSSKRQLDRKTCRLVIKLHCLIQLDLCLIDSVCQSVCFIYSVYQSASLVNSVYQSASLLYSVYQLASLLYSVYQSASLLYSVYQSACLVNSVW</sequence>
<keyword evidence="2" id="KW-1185">Reference proteome</keyword>
<gene>
    <name evidence="1" type="ORF">CHS0354_034301</name>
</gene>
<proteinExistence type="predicted"/>
<protein>
    <submittedName>
        <fullName evidence="1">Uncharacterized protein</fullName>
    </submittedName>
</protein>
<dbReference type="AlphaFoldDB" id="A0AAE0TB39"/>